<evidence type="ECO:0000313" key="2">
    <source>
        <dbReference type="Proteomes" id="UP001354073"/>
    </source>
</evidence>
<accession>A0ACC7RJY4</accession>
<comment type="caution">
    <text evidence="1">The sequence shown here is derived from an EMBL/GenBank/DDBJ whole genome shotgun (WGS) entry which is preliminary data.</text>
</comment>
<protein>
    <submittedName>
        <fullName evidence="1">OmpA family protein</fullName>
    </submittedName>
</protein>
<reference evidence="1" key="1">
    <citation type="submission" date="2024-11" db="EMBL/GenBank/DDBJ databases">
        <title>Identification of new Vibrio campbellii strains harboring the pVA1 plasmid isolated from Penaeus vannamei postlarvae affected by outbreaks of acute hepatopancreatic necrosis disease (AHPND) in Mexico.</title>
        <authorList>
            <person name="Gomez-Gil B."/>
            <person name="Enciso-Ibarra J."/>
        </authorList>
    </citation>
    <scope>NUCLEOTIDE SEQUENCE</scope>
    <source>
        <strain evidence="1">M270204</strain>
    </source>
</reference>
<evidence type="ECO:0000313" key="1">
    <source>
        <dbReference type="EMBL" id="MGI1900320.1"/>
    </source>
</evidence>
<dbReference type="Proteomes" id="UP001354073">
    <property type="component" value="Unassembled WGS sequence"/>
</dbReference>
<sequence length="1586" mass="176754">MVKRYDIPGLYLMGRLHDRDGKPVGRFFPLTHETLVIPSLEVKQEFVADHTATNKQISTSSQNPIAVSDEYGKLNILAAREFNAAQIGAELLRAPLSKGCVEAAINKGAVQDVLFFPSYLVPLSQMANAAQESKDQEPWLTKLYNLLSYNDLKEIKDDKGQPACVTDLSVKRVSVEQDCMTPPSGQVDQSIDFFNNYAEWYNKSHLKQIHVVEVPQFYTIQVVFSSMDYIGAEVTLADLPKDINIQGSETESHGISPTSTVKEVFYKYSTDGQVNQDESMYVATFWLNSESVLVLNERLTSVRIDIDFSKVMSTDKTGKVEAVLKAKSIPVSYSLKENALALDIHTTAGRTAVVNGDPISVEEALINHAPQFFPHLNADLEAFPYDSPTKLIERKETKTSLPNSTWATFQTVKGSLESISGVLKDGISWVTLSKFAAASVSSINTENDELAKLALTVSKTLGATQASRAFIKAVADLNDHYPNEVTQSAHFMNGRINAQIVWFSQKFHAQMDRVSPLWSASILPYLTGAGRIGTKALDMLDKPLTIAELGYDAVNSYANWSGSQAAQGSAHGDLLSKIQEYMATTASVQADKAQAFQGTEEKYRNAVDILRNEMPDLFVEEGSVSLDQRVEDVLLRLNMTFFEFDSYQVTEKGSVHKRIAEQLQALISNPFEIVITGHTCNMGSEAYNLALSEKRAVSVKEAILDAMSPDARSVWSPLFKIVAKGYAVSLPGNTNRTIEERVKNRRVEIYLAFSRSVEYPPCRAGLMNVEKAAKIKIAKDMNEDQAMLEFIQSGLNALIGGAAMAFPPAKVIAAGVEGVKLATAIMDLLKPNTEYQKCVKQVDSIRHQDLMAFNQFLAQPDIPNATRVYLKSYMKRMIALNGLIRLIKSFHAVNANPAFSGGGILSDADVLSGPKINQFSDLDVLGYIDEFILNDDWSVDISLLGAEHLDEVWMEKNGYSQSYNQIGSASVAKIYAQGVNVYRHYSSDDLTDLVTEKAQRYNHYFPIHYRASQDDSHFEALLGDKPPTGLDDSIFERVEVFVRRPYKSNDSVPKYDDWVPFEQYYRDNGAMLTPYDNVKVVALVKDGVGSEDNSNVIGQLPICLDVISHSSNEGNWKWSDSVASTHIEYVSELTPVNFSEQERKVIFGDDNNAKKLGVIIQPSYFFGTTRVFGIRPVANYDDVALKSLFDTTASSTVSGGFKFLSYFFELKVPGQSKTEKRVNVLRSFGSTDSKERTIDQFNVTLSPSRQYELTKDFINFSGAIFGDGLFYEKTFLTPPEGKKVRYPQVFDGAKVSLYLGQSGLKYASAKKDGDDPLLKADKRMSGKVTAFDWNKETTATLLIRSKPCDPYNLEEQGFDKNLIPIHVQFSYDPNLWPGSNLCPVTDFKAVARLGTVKKVGDSFIFERSEIEKMPKSLSDLQEDLVKMNSESLEHIALSTWSGAREEETTLFASVEELSYINLFGHKVNGLRPMIAPSSSRKGINFGIQVNAPFGAGLDLEKGDGMHMVDSGVTRIPSNWIKLKYKEDEVEAAKQLNKLKTDLEYADHSKEIKFKPHINLQKWMSYNDHFDSLLEARIDMIDSWVEN</sequence>
<proteinExistence type="predicted"/>
<gene>
    <name evidence="1" type="ORF">REH74_022615</name>
</gene>
<dbReference type="EMBL" id="JAVHXJ020000169">
    <property type="protein sequence ID" value="MGI1900320.1"/>
    <property type="molecule type" value="Genomic_DNA"/>
</dbReference>
<organism evidence="1 2">
    <name type="scientific">Vibrio campbellii</name>
    <dbReference type="NCBI Taxonomy" id="680"/>
    <lineage>
        <taxon>Bacteria</taxon>
        <taxon>Pseudomonadati</taxon>
        <taxon>Pseudomonadota</taxon>
        <taxon>Gammaproteobacteria</taxon>
        <taxon>Vibrionales</taxon>
        <taxon>Vibrionaceae</taxon>
        <taxon>Vibrio</taxon>
    </lineage>
</organism>
<name>A0ACC7RJY4_9VIBR</name>